<organism evidence="1 2">
    <name type="scientific">Methylobacterium oryzae</name>
    <dbReference type="NCBI Taxonomy" id="334852"/>
    <lineage>
        <taxon>Bacteria</taxon>
        <taxon>Pseudomonadati</taxon>
        <taxon>Pseudomonadota</taxon>
        <taxon>Alphaproteobacteria</taxon>
        <taxon>Hyphomicrobiales</taxon>
        <taxon>Methylobacteriaceae</taxon>
        <taxon>Methylobacterium</taxon>
    </lineage>
</organism>
<dbReference type="EMBL" id="MLCA01000010">
    <property type="protein sequence ID" value="MEE7492391.1"/>
    <property type="molecule type" value="Genomic_DNA"/>
</dbReference>
<protein>
    <submittedName>
        <fullName evidence="1">Uncharacterized protein</fullName>
    </submittedName>
</protein>
<evidence type="ECO:0000313" key="1">
    <source>
        <dbReference type="EMBL" id="MEE7492391.1"/>
    </source>
</evidence>
<accession>A0ABU7TSE7</accession>
<reference evidence="1 2" key="1">
    <citation type="journal article" date="2012" name="Genet. Mol. Biol.">
        <title>Analysis of 16S rRNA and mxaF genes revealing insights into Methylobacterium niche-specific plant association.</title>
        <authorList>
            <person name="Dourado M.N."/>
            <person name="Andreote F.D."/>
            <person name="Dini-Andreote F."/>
            <person name="Conti R."/>
            <person name="Araujo J.M."/>
            <person name="Araujo W.L."/>
        </authorList>
    </citation>
    <scope>NUCLEOTIDE SEQUENCE [LARGE SCALE GENOMIC DNA]</scope>
    <source>
        <strain evidence="1 2">TC3-10</strain>
    </source>
</reference>
<evidence type="ECO:0000313" key="2">
    <source>
        <dbReference type="Proteomes" id="UP001355206"/>
    </source>
</evidence>
<dbReference type="Proteomes" id="UP001355206">
    <property type="component" value="Unassembled WGS sequence"/>
</dbReference>
<keyword evidence="2" id="KW-1185">Reference proteome</keyword>
<gene>
    <name evidence="1" type="ORF">MOTC310_18680</name>
</gene>
<dbReference type="RefSeq" id="WP_331302896.1">
    <property type="nucleotide sequence ID" value="NZ_MLCA01000010.1"/>
</dbReference>
<proteinExistence type="predicted"/>
<sequence length="74" mass="8117">MKRAPFRITIRINGDRRILLAVSEREAALKAESVIRRYDNLPGGAGFIIEASDTQASARIAAYLADVALEMELA</sequence>
<comment type="caution">
    <text evidence="1">The sequence shown here is derived from an EMBL/GenBank/DDBJ whole genome shotgun (WGS) entry which is preliminary data.</text>
</comment>
<name>A0ABU7TSE7_9HYPH</name>